<dbReference type="EMBL" id="HBUF01253424">
    <property type="protein sequence ID" value="CAG6680851.1"/>
    <property type="molecule type" value="Transcribed_RNA"/>
</dbReference>
<evidence type="ECO:0000313" key="1">
    <source>
        <dbReference type="EMBL" id="CAG6634246.1"/>
    </source>
</evidence>
<name>A0A8D8QLW1_9HEMI</name>
<dbReference type="EMBL" id="HBUF01587049">
    <property type="protein sequence ID" value="CAG6772186.1"/>
    <property type="molecule type" value="Transcribed_RNA"/>
</dbReference>
<dbReference type="AlphaFoldDB" id="A0A8D8QLW1"/>
<proteinExistence type="predicted"/>
<reference evidence="1" key="1">
    <citation type="submission" date="2021-05" db="EMBL/GenBank/DDBJ databases">
        <authorList>
            <person name="Alioto T."/>
            <person name="Alioto T."/>
            <person name="Gomez Garrido J."/>
        </authorList>
    </citation>
    <scope>NUCLEOTIDE SEQUENCE</scope>
</reference>
<sequence length="147" mass="16926">MNTKFYLCLNQSYYYNRNVSLTNSLFTTENLSLNYFISLNYSIHLFDRIRLTQSCSLTCSHAGYYPHILPELTLTLTRIVDHFISMSLSISYAQWPIWVSFSVTLTIGLSRHASLTLTCSMTGPLNRSLFTEVTSRENAVPHTTFKF</sequence>
<organism evidence="1">
    <name type="scientific">Cacopsylla melanoneura</name>
    <dbReference type="NCBI Taxonomy" id="428564"/>
    <lineage>
        <taxon>Eukaryota</taxon>
        <taxon>Metazoa</taxon>
        <taxon>Ecdysozoa</taxon>
        <taxon>Arthropoda</taxon>
        <taxon>Hexapoda</taxon>
        <taxon>Insecta</taxon>
        <taxon>Pterygota</taxon>
        <taxon>Neoptera</taxon>
        <taxon>Paraneoptera</taxon>
        <taxon>Hemiptera</taxon>
        <taxon>Sternorrhyncha</taxon>
        <taxon>Psylloidea</taxon>
        <taxon>Psyllidae</taxon>
        <taxon>Psyllinae</taxon>
        <taxon>Cacopsylla</taxon>
    </lineage>
</organism>
<protein>
    <submittedName>
        <fullName evidence="1">Uncharacterized protein</fullName>
    </submittedName>
</protein>
<dbReference type="EMBL" id="HBUF01253423">
    <property type="protein sequence ID" value="CAG6680850.1"/>
    <property type="molecule type" value="Transcribed_RNA"/>
</dbReference>
<dbReference type="EMBL" id="HBUF01587048">
    <property type="protein sequence ID" value="CAG6772185.1"/>
    <property type="molecule type" value="Transcribed_RNA"/>
</dbReference>
<accession>A0A8D8QLW1</accession>
<dbReference type="EMBL" id="HBUF01587047">
    <property type="protein sequence ID" value="CAG6772184.1"/>
    <property type="molecule type" value="Transcribed_RNA"/>
</dbReference>
<dbReference type="EMBL" id="HBUF01085696">
    <property type="protein sequence ID" value="CAG6634246.1"/>
    <property type="molecule type" value="Transcribed_RNA"/>
</dbReference>
<dbReference type="EMBL" id="HBUF01085695">
    <property type="protein sequence ID" value="CAG6634245.1"/>
    <property type="molecule type" value="Transcribed_RNA"/>
</dbReference>